<dbReference type="EMBL" id="FOEC01000015">
    <property type="protein sequence ID" value="SEO98206.1"/>
    <property type="molecule type" value="Genomic_DNA"/>
</dbReference>
<evidence type="ECO:0000256" key="2">
    <source>
        <dbReference type="ARBA" id="ARBA00022490"/>
    </source>
</evidence>
<keyword evidence="5" id="KW-0010">Activator</keyword>
<protein>
    <submittedName>
        <fullName evidence="8">Cold shock protein (Beta-ribbon, CspA family)</fullName>
    </submittedName>
</protein>
<dbReference type="Pfam" id="PF00313">
    <property type="entry name" value="CSD"/>
    <property type="match status" value="1"/>
</dbReference>
<evidence type="ECO:0000256" key="6">
    <source>
        <dbReference type="ARBA" id="ARBA00023163"/>
    </source>
</evidence>
<proteinExistence type="predicted"/>
<keyword evidence="2" id="KW-0963">Cytoplasm</keyword>
<evidence type="ECO:0000256" key="4">
    <source>
        <dbReference type="ARBA" id="ARBA00023125"/>
    </source>
</evidence>
<dbReference type="STRING" id="79604.AAY81_01085"/>
<dbReference type="InterPro" id="IPR012156">
    <property type="entry name" value="Cold_shock_CspA"/>
</dbReference>
<dbReference type="PROSITE" id="PS51857">
    <property type="entry name" value="CSD_2"/>
    <property type="match status" value="1"/>
</dbReference>
<dbReference type="PANTHER" id="PTHR46565">
    <property type="entry name" value="COLD SHOCK DOMAIN PROTEIN 2"/>
    <property type="match status" value="1"/>
</dbReference>
<evidence type="ECO:0000313" key="9">
    <source>
        <dbReference type="Proteomes" id="UP000182975"/>
    </source>
</evidence>
<dbReference type="InterPro" id="IPR012340">
    <property type="entry name" value="NA-bd_OB-fold"/>
</dbReference>
<dbReference type="AlphaFoldDB" id="A0A1H8U566"/>
<reference evidence="9" key="1">
    <citation type="submission" date="2016-10" db="EMBL/GenBank/DDBJ databases">
        <authorList>
            <person name="Varghese N."/>
        </authorList>
    </citation>
    <scope>NUCLEOTIDE SEQUENCE [LARGE SCALE GENOMIC DNA]</scope>
    <source>
        <strain evidence="9">DSM 21843</strain>
    </source>
</reference>
<dbReference type="GO" id="GO:0003677">
    <property type="term" value="F:DNA binding"/>
    <property type="evidence" value="ECO:0007669"/>
    <property type="project" value="UniProtKB-KW"/>
</dbReference>
<keyword evidence="4" id="KW-0238">DNA-binding</keyword>
<dbReference type="PRINTS" id="PR00050">
    <property type="entry name" value="COLDSHOCK"/>
</dbReference>
<evidence type="ECO:0000259" key="7">
    <source>
        <dbReference type="PROSITE" id="PS51857"/>
    </source>
</evidence>
<keyword evidence="6" id="KW-0804">Transcription</keyword>
<dbReference type="InterPro" id="IPR011129">
    <property type="entry name" value="CSD"/>
</dbReference>
<dbReference type="Proteomes" id="UP000182975">
    <property type="component" value="Unassembled WGS sequence"/>
</dbReference>
<evidence type="ECO:0000256" key="3">
    <source>
        <dbReference type="ARBA" id="ARBA00023015"/>
    </source>
</evidence>
<dbReference type="SMART" id="SM00357">
    <property type="entry name" value="CSP"/>
    <property type="match status" value="1"/>
</dbReference>
<name>A0A1H8U566_9ACTN</name>
<gene>
    <name evidence="8" type="ORF">SAMN02910314_01814</name>
</gene>
<dbReference type="GO" id="GO:0005737">
    <property type="term" value="C:cytoplasm"/>
    <property type="evidence" value="ECO:0007669"/>
    <property type="project" value="UniProtKB-SubCell"/>
</dbReference>
<organism evidence="8 9">
    <name type="scientific">Denitrobacterium detoxificans</name>
    <dbReference type="NCBI Taxonomy" id="79604"/>
    <lineage>
        <taxon>Bacteria</taxon>
        <taxon>Bacillati</taxon>
        <taxon>Actinomycetota</taxon>
        <taxon>Coriobacteriia</taxon>
        <taxon>Eggerthellales</taxon>
        <taxon>Eggerthellaceae</taxon>
        <taxon>Denitrobacterium</taxon>
    </lineage>
</organism>
<keyword evidence="3" id="KW-0805">Transcription regulation</keyword>
<evidence type="ECO:0000313" key="8">
    <source>
        <dbReference type="EMBL" id="SEO98206.1"/>
    </source>
</evidence>
<comment type="subcellular location">
    <subcellularLocation>
        <location evidence="1">Cytoplasm</location>
    </subcellularLocation>
</comment>
<feature type="domain" description="CSD" evidence="7">
    <location>
        <begin position="6"/>
        <end position="79"/>
    </location>
</feature>
<keyword evidence="9" id="KW-1185">Reference proteome</keyword>
<evidence type="ECO:0000256" key="1">
    <source>
        <dbReference type="ARBA" id="ARBA00004496"/>
    </source>
</evidence>
<dbReference type="InterPro" id="IPR002059">
    <property type="entry name" value="CSP_DNA-bd"/>
</dbReference>
<dbReference type="SUPFAM" id="SSF50249">
    <property type="entry name" value="Nucleic acid-binding proteins"/>
    <property type="match status" value="1"/>
</dbReference>
<evidence type="ECO:0000256" key="5">
    <source>
        <dbReference type="ARBA" id="ARBA00023159"/>
    </source>
</evidence>
<dbReference type="PANTHER" id="PTHR46565:SF20">
    <property type="entry name" value="COLD SHOCK DOMAIN-CONTAINING PROTEIN 4"/>
    <property type="match status" value="1"/>
</dbReference>
<sequence length="80" mass="8939">MKRGNMAEGTVKWFGGKTPEGKTRGYGFITQDGGDDLFVYYKEIEKDKPGFKTLEEGQRVSFDVEPGQNGKMQAVNVCKL</sequence>
<accession>A0A1H8U566</accession>
<dbReference type="Gene3D" id="2.40.50.140">
    <property type="entry name" value="Nucleic acid-binding proteins"/>
    <property type="match status" value="1"/>
</dbReference>
<dbReference type="PIRSF" id="PIRSF002599">
    <property type="entry name" value="Cold_shock_A"/>
    <property type="match status" value="1"/>
</dbReference>